<evidence type="ECO:0000256" key="3">
    <source>
        <dbReference type="ARBA" id="ARBA00022679"/>
    </source>
</evidence>
<proteinExistence type="predicted"/>
<evidence type="ECO:0000259" key="7">
    <source>
        <dbReference type="PROSITE" id="PS51562"/>
    </source>
</evidence>
<dbReference type="InterPro" id="IPR004971">
    <property type="entry name" value="mRNA_G-N7_MeTrfase_dom"/>
</dbReference>
<dbReference type="EMBL" id="MN740889">
    <property type="protein sequence ID" value="QHU16745.1"/>
    <property type="molecule type" value="Genomic_DNA"/>
</dbReference>
<accession>A0A6C0KFF2</accession>
<dbReference type="GO" id="GO:0005524">
    <property type="term" value="F:ATP binding"/>
    <property type="evidence" value="ECO:0007669"/>
    <property type="project" value="InterPro"/>
</dbReference>
<feature type="region of interest" description="Disordered" evidence="6">
    <location>
        <begin position="1"/>
        <end position="27"/>
    </location>
</feature>
<dbReference type="InterPro" id="IPR001339">
    <property type="entry name" value="mRNA_cap_enzyme_adenylation"/>
</dbReference>
<protein>
    <recommendedName>
        <fullName evidence="1">mRNA (guanine-N(7))-methyltransferase</fullName>
        <ecNumber evidence="1">2.1.1.56</ecNumber>
    </recommendedName>
</protein>
<evidence type="ECO:0000256" key="1">
    <source>
        <dbReference type="ARBA" id="ARBA00011926"/>
    </source>
</evidence>
<dbReference type="AlphaFoldDB" id="A0A6C0KFF2"/>
<dbReference type="EC" id="2.1.1.56" evidence="1"/>
<dbReference type="InterPro" id="IPR039753">
    <property type="entry name" value="RG7MT1"/>
</dbReference>
<dbReference type="Pfam" id="PF03291">
    <property type="entry name" value="mRNA_G-N7_MeTrfase"/>
    <property type="match status" value="1"/>
</dbReference>
<evidence type="ECO:0000256" key="4">
    <source>
        <dbReference type="ARBA" id="ARBA00022691"/>
    </source>
</evidence>
<keyword evidence="2" id="KW-0489">Methyltransferase</keyword>
<evidence type="ECO:0000256" key="5">
    <source>
        <dbReference type="ARBA" id="ARBA00022884"/>
    </source>
</evidence>
<feature type="compositionally biased region" description="Polar residues" evidence="6">
    <location>
        <begin position="11"/>
        <end position="26"/>
    </location>
</feature>
<dbReference type="PANTHER" id="PTHR12189">
    <property type="entry name" value="MRNA GUANINE-7- METHYLTRANSFERASE"/>
    <property type="match status" value="1"/>
</dbReference>
<keyword evidence="5" id="KW-0694">RNA-binding</keyword>
<dbReference type="InterPro" id="IPR012340">
    <property type="entry name" value="NA-bd_OB-fold"/>
</dbReference>
<dbReference type="GO" id="GO:0004484">
    <property type="term" value="F:mRNA guanylyltransferase activity"/>
    <property type="evidence" value="ECO:0007669"/>
    <property type="project" value="InterPro"/>
</dbReference>
<organism evidence="8">
    <name type="scientific">viral metagenome</name>
    <dbReference type="NCBI Taxonomy" id="1070528"/>
    <lineage>
        <taxon>unclassified sequences</taxon>
        <taxon>metagenomes</taxon>
        <taxon>organismal metagenomes</taxon>
    </lineage>
</organism>
<name>A0A6C0KFF2_9ZZZZ</name>
<dbReference type="Pfam" id="PF01331">
    <property type="entry name" value="mRNA_cap_enzyme"/>
    <property type="match status" value="1"/>
</dbReference>
<sequence length="1181" mass="137088">MDTETEKQNEPTDNSKSPFTQTADEQTQTKHLIEQFEKVIENYLASNPIMKKDKKTSELEIRFGSNTKLSKPISKIDYDNVVKQLRSCGFTCKNEDGVQMLRINSEYIDNRTGATKISNIRAEITGTDLIQEYCRTNSIQKLIDMPSNLSNKLKFTQKKIAIAENGQPIKPVDIKDFNIRVSYQLEEDFHINSNISRTIINKWNDSKKIFRSMNRVRFEHSDYPIFVDLSIVKSSKKSNYVPIPQYTIQDAGVFSNVEVYEIELEVDNQRVGTGTKYNNVSSLMGALRKAIRVIMSGLQGSKYPITYSERDNILQEYMKLIHGEEYTPRKVMPKNFIGPSSYTLQMENIQPLDEKSTLTVGNIRNHYTVTDKADGDRKLLFIAKNGHIYMIDTNMNVIFTGTYTANKELHNTLIDGEHIKYDKTRKYINLYAAFDIYYMNKKSVREHAFYQSANLEEKEVEEIMKKDKKDEKEIKYRLELLNEVMNDLRPISILDKTTEQKKPTDFRIKCKNFYMNSKDVSIFECCSTILSEIDDGLFEYNTDGLIFTPADTGVGSNKVGVAGPLQKHTWDLSFKWKPAEYNTIDFLVNIKKKENSDKDEIHYIFEDGKNMAGVQDVKQYKTLILHCGYDEKKHGYLNPFQTIVDDAIPSSDNLDDEDNYKPVPFQPTSPYDPNACFCNIMMTQDGSNIYMMTEEKEYFESNMIVEFKYEMNNKDGWKWVPLRVRYDKTNELKNNWLKNNKNYGNAYHVANNNWHSIHHPITKEMISTGEGIPENVINEDVYYNRSDNKISIQSSTQALRDFHNVIKHKLIMGVSQRNDTLIDYAVGKAGDLPKWIRSQLSFVYGIDKSGVNIHHSIDGACARYITSRKENKNVPDALFMKGNSSVNIRNGSAFATEKEKQINRAIFGTGPKDVGLLGKAVYKHYGRAQDGFQISSCQFALHYFFENKSTLHDFLRNIAECTKTHGYFIGTCYDGQSVFNLLKKIKKDESITIMKDEHKIFEITKLYDETGFPEDDMSVGYPINVYQESINNVFKEYLVNFNYLKRIMEDYGFVLISRTEAEHMNLPNGTGLFNDLFYWMENEIKRDPNEKYNYKKALYMSSDEKRISFLNRYFIFKKVRNVNTDKIGKIISKQNDIVDKIEEEVMEDLSKEVEKKKQTITVRKTKKKVVLQVKEEENKKK</sequence>
<dbReference type="Gene3D" id="3.40.50.150">
    <property type="entry name" value="Vaccinia Virus protein VP39"/>
    <property type="match status" value="1"/>
</dbReference>
<feature type="domain" description="MRNA cap 0 methyltransferase" evidence="7">
    <location>
        <begin position="794"/>
        <end position="1119"/>
    </location>
</feature>
<dbReference type="SUPFAM" id="SSF56091">
    <property type="entry name" value="DNA ligase/mRNA capping enzyme, catalytic domain"/>
    <property type="match status" value="1"/>
</dbReference>
<dbReference type="GO" id="GO:0005634">
    <property type="term" value="C:nucleus"/>
    <property type="evidence" value="ECO:0007669"/>
    <property type="project" value="TreeGrafter"/>
</dbReference>
<dbReference type="PROSITE" id="PS51562">
    <property type="entry name" value="RNA_CAP0_MT"/>
    <property type="match status" value="1"/>
</dbReference>
<keyword evidence="4" id="KW-0949">S-adenosyl-L-methionine</keyword>
<evidence type="ECO:0000256" key="2">
    <source>
        <dbReference type="ARBA" id="ARBA00022603"/>
    </source>
</evidence>
<reference evidence="8" key="1">
    <citation type="journal article" date="2020" name="Nature">
        <title>Giant virus diversity and host interactions through global metagenomics.</title>
        <authorList>
            <person name="Schulz F."/>
            <person name="Roux S."/>
            <person name="Paez-Espino D."/>
            <person name="Jungbluth S."/>
            <person name="Walsh D.A."/>
            <person name="Denef V.J."/>
            <person name="McMahon K.D."/>
            <person name="Konstantinidis K.T."/>
            <person name="Eloe-Fadrosh E.A."/>
            <person name="Kyrpides N.C."/>
            <person name="Woyke T."/>
        </authorList>
    </citation>
    <scope>NUCLEOTIDE SEQUENCE</scope>
    <source>
        <strain evidence="8">GVMAG-S-3300012000-53</strain>
    </source>
</reference>
<dbReference type="GO" id="GO:0003723">
    <property type="term" value="F:RNA binding"/>
    <property type="evidence" value="ECO:0007669"/>
    <property type="project" value="UniProtKB-KW"/>
</dbReference>
<dbReference type="Gene3D" id="3.30.470.30">
    <property type="entry name" value="DNA ligase/mRNA capping enzyme"/>
    <property type="match status" value="1"/>
</dbReference>
<keyword evidence="3" id="KW-0808">Transferase</keyword>
<dbReference type="SUPFAM" id="SSF53335">
    <property type="entry name" value="S-adenosyl-L-methionine-dependent methyltransferases"/>
    <property type="match status" value="1"/>
</dbReference>
<dbReference type="Gene3D" id="2.40.50.140">
    <property type="entry name" value="Nucleic acid-binding proteins"/>
    <property type="match status" value="1"/>
</dbReference>
<evidence type="ECO:0000313" key="8">
    <source>
        <dbReference type="EMBL" id="QHU16745.1"/>
    </source>
</evidence>
<feature type="compositionally biased region" description="Basic and acidic residues" evidence="6">
    <location>
        <begin position="1"/>
        <end position="10"/>
    </location>
</feature>
<dbReference type="InterPro" id="IPR029063">
    <property type="entry name" value="SAM-dependent_MTases_sf"/>
</dbReference>
<dbReference type="PANTHER" id="PTHR12189:SF2">
    <property type="entry name" value="MRNA CAP GUANINE-N7 METHYLTRANSFERASE"/>
    <property type="match status" value="1"/>
</dbReference>
<dbReference type="GO" id="GO:0004482">
    <property type="term" value="F:mRNA 5'-cap (guanine-N7-)-methyltransferase activity"/>
    <property type="evidence" value="ECO:0007669"/>
    <property type="project" value="UniProtKB-EC"/>
</dbReference>
<evidence type="ECO:0000256" key="6">
    <source>
        <dbReference type="SAM" id="MobiDB-lite"/>
    </source>
</evidence>